<proteinExistence type="predicted"/>
<dbReference type="STRING" id="1325735.A0A428TT10"/>
<name>A0A428TT10_9HYPO</name>
<dbReference type="GO" id="GO:0016747">
    <property type="term" value="F:acyltransferase activity, transferring groups other than amino-acyl groups"/>
    <property type="evidence" value="ECO:0007669"/>
    <property type="project" value="TreeGrafter"/>
</dbReference>
<sequence>MTEATITVRATHTVVNANPERLESLHVPYWLGPLDHTVYPSVPINVIWIYQTSPEFSELVPISRLRNALSILLDSYPTLTGRLSIEPDSGRRYLDRFGTGMSLLEATCDNALTAFSRSTDGKFHIFDFPSAGDSLLGPWEGSVESAQRDPLLTVQHTRFACGSVAVGLRIAHMMCDAGGFLQLYQDLAHLYRGLGSEVGTTPKLDIPPAIEPFLSDKIAVMSDEEREAAVKTQPQGFSLAPAVKLAVAAADKVKAAPSIQGTPPPPPIKGRSMRFSATELSAIKKLATSPSGNSWVSTFSALSAHIFQRVHKARLAHLEAEKLSASSLATPSFLTSINYSSKLGFPPKYFPNAVITPFAEIPSSELAKEPLWRVAEVIHGMIHSTTPDQTRELCFWIAAQPYKNRICHEFPISNASFITSGWHKYPLYSGAELDVAPVFVSPSFTLSTLVDGLAYFLQPKESNGDIKIVMSLSEPVWDHLDRDMGFRHLELSSQTLAAVETFGIIYPTQNIIVSDK</sequence>
<organism evidence="2 3">
    <name type="scientific">Fusarium oligoseptatum</name>
    <dbReference type="NCBI Taxonomy" id="2604345"/>
    <lineage>
        <taxon>Eukaryota</taxon>
        <taxon>Fungi</taxon>
        <taxon>Dikarya</taxon>
        <taxon>Ascomycota</taxon>
        <taxon>Pezizomycotina</taxon>
        <taxon>Sordariomycetes</taxon>
        <taxon>Hypocreomycetidae</taxon>
        <taxon>Hypocreales</taxon>
        <taxon>Nectriaceae</taxon>
        <taxon>Fusarium</taxon>
        <taxon>Fusarium solani species complex</taxon>
    </lineage>
</organism>
<dbReference type="Gene3D" id="3.30.559.10">
    <property type="entry name" value="Chloramphenicol acetyltransferase-like domain"/>
    <property type="match status" value="2"/>
</dbReference>
<dbReference type="Proteomes" id="UP000287144">
    <property type="component" value="Unassembled WGS sequence"/>
</dbReference>
<evidence type="ECO:0000313" key="3">
    <source>
        <dbReference type="Proteomes" id="UP000287144"/>
    </source>
</evidence>
<accession>A0A428TT10</accession>
<evidence type="ECO:0000256" key="1">
    <source>
        <dbReference type="ARBA" id="ARBA00022679"/>
    </source>
</evidence>
<dbReference type="AlphaFoldDB" id="A0A428TT10"/>
<dbReference type="Pfam" id="PF02458">
    <property type="entry name" value="Transferase"/>
    <property type="match status" value="1"/>
</dbReference>
<dbReference type="PANTHER" id="PTHR31642">
    <property type="entry name" value="TRICHOTHECENE 3-O-ACETYLTRANSFERASE"/>
    <property type="match status" value="1"/>
</dbReference>
<dbReference type="InterPro" id="IPR050317">
    <property type="entry name" value="Plant_Fungal_Acyltransferase"/>
</dbReference>
<dbReference type="EMBL" id="NKCK01000054">
    <property type="protein sequence ID" value="RSM05188.1"/>
    <property type="molecule type" value="Genomic_DNA"/>
</dbReference>
<dbReference type="InterPro" id="IPR023213">
    <property type="entry name" value="CAT-like_dom_sf"/>
</dbReference>
<dbReference type="SUPFAM" id="SSF52777">
    <property type="entry name" value="CoA-dependent acyltransferases"/>
    <property type="match status" value="1"/>
</dbReference>
<keyword evidence="3" id="KW-1185">Reference proteome</keyword>
<reference evidence="2 3" key="1">
    <citation type="submission" date="2017-06" db="EMBL/GenBank/DDBJ databases">
        <title>Comparative genomic analysis of Ambrosia Fusariam Clade fungi.</title>
        <authorList>
            <person name="Stajich J.E."/>
            <person name="Carrillo J."/>
            <person name="Kijimoto T."/>
            <person name="Eskalen A."/>
            <person name="O'Donnell K."/>
            <person name="Kasson M."/>
        </authorList>
    </citation>
    <scope>NUCLEOTIDE SEQUENCE [LARGE SCALE GENOMIC DNA]</scope>
    <source>
        <strain evidence="2 3">NRRL62579</strain>
    </source>
</reference>
<evidence type="ECO:0000313" key="2">
    <source>
        <dbReference type="EMBL" id="RSM05188.1"/>
    </source>
</evidence>
<dbReference type="PANTHER" id="PTHR31642:SF310">
    <property type="entry name" value="FATTY ALCOHOL:CAFFEOYL-COA ACYLTRANSFERASE"/>
    <property type="match status" value="1"/>
</dbReference>
<keyword evidence="1" id="KW-0808">Transferase</keyword>
<protein>
    <submittedName>
        <fullName evidence="2">Uncharacterized protein</fullName>
    </submittedName>
</protein>
<comment type="caution">
    <text evidence="2">The sequence shown here is derived from an EMBL/GenBank/DDBJ whole genome shotgun (WGS) entry which is preliminary data.</text>
</comment>
<gene>
    <name evidence="2" type="ORF">CEP52_006392</name>
</gene>